<protein>
    <submittedName>
        <fullName evidence="2">ATP-dependent zinc protease</fullName>
    </submittedName>
</protein>
<dbReference type="PANTHER" id="PTHR38037:SF2">
    <property type="entry name" value="ATP-DEPENDENT ZINC PROTEASE DOMAIN-CONTAINING PROTEIN-RELATED"/>
    <property type="match status" value="1"/>
</dbReference>
<name>A0AA96GAL2_9BACT</name>
<dbReference type="KEGG" id="nall:PP769_11750"/>
<dbReference type="InterPro" id="IPR008503">
    <property type="entry name" value="Asp_endopeptidase"/>
</dbReference>
<keyword evidence="2" id="KW-0378">Hydrolase</keyword>
<keyword evidence="3" id="KW-1185">Reference proteome</keyword>
<feature type="domain" description="Retropepsin-like aspartic endopeptidase" evidence="1">
    <location>
        <begin position="39"/>
        <end position="165"/>
    </location>
</feature>
<dbReference type="Proteomes" id="UP001302719">
    <property type="component" value="Chromosome"/>
</dbReference>
<evidence type="ECO:0000313" key="3">
    <source>
        <dbReference type="Proteomes" id="UP001302719"/>
    </source>
</evidence>
<dbReference type="InterPro" id="IPR021109">
    <property type="entry name" value="Peptidase_aspartic_dom_sf"/>
</dbReference>
<dbReference type="RefSeq" id="WP_312640253.1">
    <property type="nucleotide sequence ID" value="NZ_CP116967.1"/>
</dbReference>
<sequence>MTVFLLKAPLPVAFILTFWAALFQPATPLMAKDSPIRAGWVEEAILLPDAIRLEAKLDTGAMSASLHAENLSTFSRNDERWVKFDLTSQDGTQVTLERKVHRTVKIKRHKQESSERPVVLLNLCLGGHVETTEVNLADRSNYKYPLLIGRMFLAHHFIVDSSTTHLLKSDCSSQTTK</sequence>
<dbReference type="Pfam" id="PF05618">
    <property type="entry name" value="Zn_protease"/>
    <property type="match status" value="1"/>
</dbReference>
<reference evidence="2 3" key="1">
    <citation type="submission" date="2023-01" db="EMBL/GenBank/DDBJ databases">
        <title>Cultivation and genomic characterization of new, ubiquitous marine nitrite-oxidizing bacteria from the Nitrospirales.</title>
        <authorList>
            <person name="Mueller A.J."/>
            <person name="Daebeler A."/>
            <person name="Herbold C.W."/>
            <person name="Kirkegaard R.H."/>
            <person name="Daims H."/>
        </authorList>
    </citation>
    <scope>NUCLEOTIDE SEQUENCE [LARGE SCALE GENOMIC DNA]</scope>
    <source>
        <strain evidence="2 3">VA</strain>
    </source>
</reference>
<keyword evidence="2" id="KW-0645">Protease</keyword>
<evidence type="ECO:0000259" key="1">
    <source>
        <dbReference type="Pfam" id="PF05618"/>
    </source>
</evidence>
<dbReference type="Gene3D" id="2.40.70.10">
    <property type="entry name" value="Acid Proteases"/>
    <property type="match status" value="1"/>
</dbReference>
<dbReference type="AlphaFoldDB" id="A0AA96GAL2"/>
<accession>A0AA96GAL2</accession>
<organism evidence="2 3">
    <name type="scientific">Candidatus Nitrospira allomarina</name>
    <dbReference type="NCBI Taxonomy" id="3020900"/>
    <lineage>
        <taxon>Bacteria</taxon>
        <taxon>Pseudomonadati</taxon>
        <taxon>Nitrospirota</taxon>
        <taxon>Nitrospiria</taxon>
        <taxon>Nitrospirales</taxon>
        <taxon>Nitrospiraceae</taxon>
        <taxon>Nitrospira</taxon>
    </lineage>
</organism>
<evidence type="ECO:0000313" key="2">
    <source>
        <dbReference type="EMBL" id="WNM56650.1"/>
    </source>
</evidence>
<proteinExistence type="predicted"/>
<dbReference type="GO" id="GO:0006508">
    <property type="term" value="P:proteolysis"/>
    <property type="evidence" value="ECO:0007669"/>
    <property type="project" value="UniProtKB-KW"/>
</dbReference>
<gene>
    <name evidence="2" type="ORF">PP769_11750</name>
</gene>
<dbReference type="PANTHER" id="PTHR38037">
    <property type="entry name" value="ZN_PROTEASE DOMAIN-CONTAINING PROTEIN"/>
    <property type="match status" value="1"/>
</dbReference>
<dbReference type="GO" id="GO:0008233">
    <property type="term" value="F:peptidase activity"/>
    <property type="evidence" value="ECO:0007669"/>
    <property type="project" value="UniProtKB-KW"/>
</dbReference>
<dbReference type="EMBL" id="CP116967">
    <property type="protein sequence ID" value="WNM56650.1"/>
    <property type="molecule type" value="Genomic_DNA"/>
</dbReference>
<dbReference type="SUPFAM" id="SSF50630">
    <property type="entry name" value="Acid proteases"/>
    <property type="match status" value="1"/>
</dbReference>